<dbReference type="AlphaFoldDB" id="A0A7J7KEI0"/>
<gene>
    <name evidence="7" type="ORF">EB796_005459</name>
</gene>
<feature type="transmembrane region" description="Helical" evidence="6">
    <location>
        <begin position="36"/>
        <end position="54"/>
    </location>
</feature>
<organism evidence="7 8">
    <name type="scientific">Bugula neritina</name>
    <name type="common">Brown bryozoan</name>
    <name type="synonym">Sertularia neritina</name>
    <dbReference type="NCBI Taxonomy" id="10212"/>
    <lineage>
        <taxon>Eukaryota</taxon>
        <taxon>Metazoa</taxon>
        <taxon>Spiralia</taxon>
        <taxon>Lophotrochozoa</taxon>
        <taxon>Bryozoa</taxon>
        <taxon>Gymnolaemata</taxon>
        <taxon>Cheilostomatida</taxon>
        <taxon>Flustrina</taxon>
        <taxon>Buguloidea</taxon>
        <taxon>Bugulidae</taxon>
        <taxon>Bugula</taxon>
    </lineage>
</organism>
<keyword evidence="2" id="KW-0813">Transport</keyword>
<evidence type="ECO:0000256" key="1">
    <source>
        <dbReference type="ARBA" id="ARBA00004141"/>
    </source>
</evidence>
<keyword evidence="4 6" id="KW-1133">Transmembrane helix</keyword>
<feature type="transmembrane region" description="Helical" evidence="6">
    <location>
        <begin position="102"/>
        <end position="124"/>
    </location>
</feature>
<dbReference type="EMBL" id="VXIV02000759">
    <property type="protein sequence ID" value="KAF6036251.1"/>
    <property type="molecule type" value="Genomic_DNA"/>
</dbReference>
<dbReference type="GO" id="GO:0005886">
    <property type="term" value="C:plasma membrane"/>
    <property type="evidence" value="ECO:0007669"/>
    <property type="project" value="TreeGrafter"/>
</dbReference>
<reference evidence="7" key="1">
    <citation type="submission" date="2020-06" db="EMBL/GenBank/DDBJ databases">
        <title>Draft genome of Bugula neritina, a colonial animal packing powerful symbionts and potential medicines.</title>
        <authorList>
            <person name="Rayko M."/>
        </authorList>
    </citation>
    <scope>NUCLEOTIDE SEQUENCE [LARGE SCALE GENOMIC DNA]</scope>
    <source>
        <strain evidence="7">Kwan_BN1</strain>
    </source>
</reference>
<evidence type="ECO:0000313" key="7">
    <source>
        <dbReference type="EMBL" id="KAF6036251.1"/>
    </source>
</evidence>
<accession>A0A7J7KEI0</accession>
<dbReference type="SUPFAM" id="SSF161070">
    <property type="entry name" value="SNF-like"/>
    <property type="match status" value="1"/>
</dbReference>
<dbReference type="InterPro" id="IPR037272">
    <property type="entry name" value="SNS_sf"/>
</dbReference>
<dbReference type="GO" id="GO:0005332">
    <property type="term" value="F:gamma-aminobutyric acid:sodium:chloride symporter activity"/>
    <property type="evidence" value="ECO:0007669"/>
    <property type="project" value="TreeGrafter"/>
</dbReference>
<keyword evidence="3 6" id="KW-0812">Transmembrane</keyword>
<dbReference type="Pfam" id="PF00209">
    <property type="entry name" value="SNF"/>
    <property type="match status" value="2"/>
</dbReference>
<evidence type="ECO:0000256" key="6">
    <source>
        <dbReference type="SAM" id="Phobius"/>
    </source>
</evidence>
<name>A0A7J7KEI0_BUGNE</name>
<dbReference type="GO" id="GO:0042995">
    <property type="term" value="C:cell projection"/>
    <property type="evidence" value="ECO:0007669"/>
    <property type="project" value="TreeGrafter"/>
</dbReference>
<evidence type="ECO:0000256" key="4">
    <source>
        <dbReference type="ARBA" id="ARBA00022989"/>
    </source>
</evidence>
<evidence type="ECO:0000256" key="5">
    <source>
        <dbReference type="ARBA" id="ARBA00023136"/>
    </source>
</evidence>
<evidence type="ECO:0000256" key="3">
    <source>
        <dbReference type="ARBA" id="ARBA00022692"/>
    </source>
</evidence>
<feature type="transmembrane region" description="Helical" evidence="6">
    <location>
        <begin position="61"/>
        <end position="82"/>
    </location>
</feature>
<dbReference type="PROSITE" id="PS50267">
    <property type="entry name" value="NA_NEUROTRAN_SYMP_3"/>
    <property type="match status" value="1"/>
</dbReference>
<protein>
    <submittedName>
        <fullName evidence="7">Uncharacterized protein</fullName>
    </submittedName>
</protein>
<keyword evidence="5 6" id="KW-0472">Membrane</keyword>
<sequence length="232" mass="25726">MVILLGLDSEFVAQEGLVATIVDMFPVFLRKGHRRIIFTGCACLLCYLVGLCMVCEVMKWFYLVITPITVLVIFIMNCISYSRLTYKFSAQHTYIYPNWAISIGWLMACSSIIMVPIFMIYAVVKRILTGGLNSLVHINPEATVANTFLPTDLLEEYNGSIDTYKGRHYPRVHSTPGVVLPQNMYAPTNTVLVPLNPDGTPVMGGPAAENDGLPGYDAAVNMEVDTEKLHPV</sequence>
<dbReference type="Proteomes" id="UP000593567">
    <property type="component" value="Unassembled WGS sequence"/>
</dbReference>
<keyword evidence="8" id="KW-1185">Reference proteome</keyword>
<evidence type="ECO:0000313" key="8">
    <source>
        <dbReference type="Proteomes" id="UP000593567"/>
    </source>
</evidence>
<dbReference type="PANTHER" id="PTHR11616:SF289">
    <property type="entry name" value="TRANSPORTER"/>
    <property type="match status" value="1"/>
</dbReference>
<proteinExistence type="predicted"/>
<dbReference type="PANTHER" id="PTHR11616">
    <property type="entry name" value="SODIUM/CHLORIDE DEPENDENT TRANSPORTER"/>
    <property type="match status" value="1"/>
</dbReference>
<dbReference type="InterPro" id="IPR000175">
    <property type="entry name" value="Na/ntran_symport"/>
</dbReference>
<dbReference type="OrthoDB" id="6581954at2759"/>
<comment type="caution">
    <text evidence="7">The sequence shown here is derived from an EMBL/GenBank/DDBJ whole genome shotgun (WGS) entry which is preliminary data.</text>
</comment>
<comment type="subcellular location">
    <subcellularLocation>
        <location evidence="1">Membrane</location>
        <topology evidence="1">Multi-pass membrane protein</topology>
    </subcellularLocation>
</comment>
<evidence type="ECO:0000256" key="2">
    <source>
        <dbReference type="ARBA" id="ARBA00022448"/>
    </source>
</evidence>